<evidence type="ECO:0000256" key="1">
    <source>
        <dbReference type="SAM" id="MobiDB-lite"/>
    </source>
</evidence>
<dbReference type="Gene3D" id="3.40.1000.10">
    <property type="entry name" value="Mog1/PsbP, alpha/beta/alpha sandwich"/>
    <property type="match status" value="1"/>
</dbReference>
<comment type="caution">
    <text evidence="3">The sequence shown here is derived from an EMBL/GenBank/DDBJ whole genome shotgun (WGS) entry which is preliminary data.</text>
</comment>
<protein>
    <recommendedName>
        <fullName evidence="5">PsbP C-terminal domain-containing protein</fullName>
    </recommendedName>
</protein>
<reference evidence="3 4" key="1">
    <citation type="journal article" date="2016" name="Nat. Commun.">
        <title>Thousands of microbial genomes shed light on interconnected biogeochemical processes in an aquifer system.</title>
        <authorList>
            <person name="Anantharaman K."/>
            <person name="Brown C.T."/>
            <person name="Hug L.A."/>
            <person name="Sharon I."/>
            <person name="Castelle C.J."/>
            <person name="Probst A.J."/>
            <person name="Thomas B.C."/>
            <person name="Singh A."/>
            <person name="Wilkins M.J."/>
            <person name="Karaoz U."/>
            <person name="Brodie E.L."/>
            <person name="Williams K.H."/>
            <person name="Hubbard S.S."/>
            <person name="Banfield J.F."/>
        </authorList>
    </citation>
    <scope>NUCLEOTIDE SEQUENCE [LARGE SCALE GENOMIC DNA]</scope>
</reference>
<accession>A0A1G1VDG8</accession>
<gene>
    <name evidence="3" type="ORF">A3A77_04675</name>
</gene>
<dbReference type="Proteomes" id="UP000178659">
    <property type="component" value="Unassembled WGS sequence"/>
</dbReference>
<evidence type="ECO:0000313" key="4">
    <source>
        <dbReference type="Proteomes" id="UP000178659"/>
    </source>
</evidence>
<dbReference type="EMBL" id="MHCC01000015">
    <property type="protein sequence ID" value="OGY13435.1"/>
    <property type="molecule type" value="Genomic_DNA"/>
</dbReference>
<organism evidence="3 4">
    <name type="scientific">Candidatus Blackburnbacteria bacterium RIFCSPLOWO2_01_FULL_40_20</name>
    <dbReference type="NCBI Taxonomy" id="1797519"/>
    <lineage>
        <taxon>Bacteria</taxon>
        <taxon>Candidatus Blackburniibacteriota</taxon>
    </lineage>
</organism>
<keyword evidence="2" id="KW-0812">Transmembrane</keyword>
<feature type="transmembrane region" description="Helical" evidence="2">
    <location>
        <begin position="12"/>
        <end position="34"/>
    </location>
</feature>
<dbReference type="AlphaFoldDB" id="A0A1G1VDG8"/>
<proteinExistence type="predicted"/>
<sequence>MGKDSVQKGFASIILIIVVVVGAAIALLVVSGALKLEGKVSKSENKPSSVQPSEATKGEPTPETKTYQNDSLNLSLEYSAAWSIKENPAAGVVVAFGSPKESNDDQFVDNINLSTTDISSKPNMTSAQLTDSWIKQSESAPSFSLLDRKPTTLAGESADQLIYTISNQDKSLKGMVIIGVKNKTSYVITYTAEQSSFDKFLNAANALASSLKVK</sequence>
<feature type="region of interest" description="Disordered" evidence="1">
    <location>
        <begin position="41"/>
        <end position="69"/>
    </location>
</feature>
<dbReference type="Pfam" id="PF18933">
    <property type="entry name" value="PsbP_2"/>
    <property type="match status" value="1"/>
</dbReference>
<keyword evidence="2" id="KW-0472">Membrane</keyword>
<evidence type="ECO:0008006" key="5">
    <source>
        <dbReference type="Google" id="ProtNLM"/>
    </source>
</evidence>
<evidence type="ECO:0000313" key="3">
    <source>
        <dbReference type="EMBL" id="OGY13435.1"/>
    </source>
</evidence>
<evidence type="ECO:0000256" key="2">
    <source>
        <dbReference type="SAM" id="Phobius"/>
    </source>
</evidence>
<keyword evidence="2" id="KW-1133">Transmembrane helix</keyword>
<name>A0A1G1VDG8_9BACT</name>